<dbReference type="GO" id="GO:0000932">
    <property type="term" value="C:P-body"/>
    <property type="evidence" value="ECO:0007669"/>
    <property type="project" value="UniProtKB-SubCell"/>
</dbReference>
<comment type="similarity">
    <text evidence="2">Belongs to the LSM14 family.</text>
</comment>
<feature type="domain" description="Sm" evidence="13">
    <location>
        <begin position="19"/>
        <end position="102"/>
    </location>
</feature>
<dbReference type="SMART" id="SM01199">
    <property type="entry name" value="FDF"/>
    <property type="match status" value="1"/>
</dbReference>
<feature type="region of interest" description="Disordered" evidence="9">
    <location>
        <begin position="368"/>
        <end position="387"/>
    </location>
</feature>
<dbReference type="InterPro" id="IPR025609">
    <property type="entry name" value="Lsm14-like_N"/>
</dbReference>
<feature type="compositionally biased region" description="Polar residues" evidence="9">
    <location>
        <begin position="161"/>
        <end position="174"/>
    </location>
</feature>
<evidence type="ECO:0000256" key="7">
    <source>
        <dbReference type="PROSITE-ProRule" id="PRU00846"/>
    </source>
</evidence>
<dbReference type="InterPro" id="IPR025761">
    <property type="entry name" value="FFD_box"/>
</dbReference>
<feature type="domain" description="FFD box profile" evidence="11">
    <location>
        <begin position="488"/>
        <end position="503"/>
    </location>
</feature>
<dbReference type="PROSITE" id="PS51512">
    <property type="entry name" value="DFDF"/>
    <property type="match status" value="1"/>
</dbReference>
<evidence type="ECO:0000256" key="4">
    <source>
        <dbReference type="ARBA" id="ARBA00022491"/>
    </source>
</evidence>
<accession>A0A5B7CA52</accession>
<dbReference type="PROSITE" id="PS51513">
    <property type="entry name" value="FFD"/>
    <property type="match status" value="1"/>
</dbReference>
<feature type="region of interest" description="Disordered" evidence="9">
    <location>
        <begin position="153"/>
        <end position="174"/>
    </location>
</feature>
<name>A0A5B7CA52_DAVIN</name>
<dbReference type="PROSITE" id="PS51536">
    <property type="entry name" value="TFG"/>
    <property type="match status" value="1"/>
</dbReference>
<feature type="short sequence motif" description="FFD box" evidence="7">
    <location>
        <begin position="488"/>
        <end position="503"/>
    </location>
</feature>
<dbReference type="Gene3D" id="2.30.30.100">
    <property type="match status" value="1"/>
</dbReference>
<dbReference type="Pfam" id="PF12701">
    <property type="entry name" value="LSM14"/>
    <property type="match status" value="1"/>
</dbReference>
<dbReference type="FunFam" id="2.30.30.100:FF:000033">
    <property type="entry name" value="Trailer hitch, isoform C"/>
    <property type="match status" value="1"/>
</dbReference>
<evidence type="ECO:0000259" key="13">
    <source>
        <dbReference type="PROSITE" id="PS52002"/>
    </source>
</evidence>
<evidence type="ECO:0000313" key="14">
    <source>
        <dbReference type="EMBL" id="MPA77827.1"/>
    </source>
</evidence>
<feature type="region of interest" description="Disordered" evidence="9">
    <location>
        <begin position="1"/>
        <end position="24"/>
    </location>
</feature>
<dbReference type="InterPro" id="IPR025762">
    <property type="entry name" value="DFDF"/>
</dbReference>
<gene>
    <name evidence="14" type="ORF">Din_047268</name>
</gene>
<dbReference type="InterPro" id="IPR047575">
    <property type="entry name" value="Sm"/>
</dbReference>
<dbReference type="GO" id="GO:0006397">
    <property type="term" value="P:mRNA processing"/>
    <property type="evidence" value="ECO:0007669"/>
    <property type="project" value="UniProtKB-KW"/>
</dbReference>
<dbReference type="GO" id="GO:0034063">
    <property type="term" value="P:stress granule assembly"/>
    <property type="evidence" value="ECO:0007669"/>
    <property type="project" value="TreeGrafter"/>
</dbReference>
<evidence type="ECO:0000256" key="2">
    <source>
        <dbReference type="ARBA" id="ARBA00010415"/>
    </source>
</evidence>
<feature type="compositionally biased region" description="Low complexity" evidence="9">
    <location>
        <begin position="8"/>
        <end position="24"/>
    </location>
</feature>
<dbReference type="CDD" id="cd01736">
    <property type="entry name" value="LSm14_N"/>
    <property type="match status" value="1"/>
</dbReference>
<evidence type="ECO:0000259" key="10">
    <source>
        <dbReference type="PROSITE" id="PS51512"/>
    </source>
</evidence>
<dbReference type="InterPro" id="IPR019050">
    <property type="entry name" value="FDF_dom"/>
</dbReference>
<feature type="short sequence motif" description="TFG box" evidence="8">
    <location>
        <begin position="510"/>
        <end position="530"/>
    </location>
</feature>
<keyword evidence="3" id="KW-0963">Cytoplasm</keyword>
<dbReference type="AlphaFoldDB" id="A0A5B7CA52"/>
<evidence type="ECO:0000256" key="3">
    <source>
        <dbReference type="ARBA" id="ARBA00022490"/>
    </source>
</evidence>
<dbReference type="SMART" id="SM01271">
    <property type="entry name" value="LSM14"/>
    <property type="match status" value="1"/>
</dbReference>
<comment type="subcellular location">
    <subcellularLocation>
        <location evidence="1">Cytoplasm</location>
        <location evidence="1">P-body</location>
    </subcellularLocation>
</comment>
<dbReference type="PANTHER" id="PTHR13586">
    <property type="entry name" value="SCD6 PROTEIN-RELATED"/>
    <property type="match status" value="1"/>
</dbReference>
<dbReference type="PANTHER" id="PTHR13586:SF23">
    <property type="entry name" value="DECAPPING 5-LIKE PROTEIN-RELATED"/>
    <property type="match status" value="1"/>
</dbReference>
<dbReference type="Pfam" id="PF09532">
    <property type="entry name" value="FDF"/>
    <property type="match status" value="1"/>
</dbReference>
<dbReference type="InterPro" id="IPR025768">
    <property type="entry name" value="TFG_box"/>
</dbReference>
<evidence type="ECO:0000256" key="8">
    <source>
        <dbReference type="PROSITE-ProRule" id="PRU00869"/>
    </source>
</evidence>
<keyword evidence="5" id="KW-0507">mRNA processing</keyword>
<organism evidence="14">
    <name type="scientific">Davidia involucrata</name>
    <name type="common">Dove tree</name>
    <dbReference type="NCBI Taxonomy" id="16924"/>
    <lineage>
        <taxon>Eukaryota</taxon>
        <taxon>Viridiplantae</taxon>
        <taxon>Streptophyta</taxon>
        <taxon>Embryophyta</taxon>
        <taxon>Tracheophyta</taxon>
        <taxon>Spermatophyta</taxon>
        <taxon>Magnoliopsida</taxon>
        <taxon>eudicotyledons</taxon>
        <taxon>Gunneridae</taxon>
        <taxon>Pentapetalae</taxon>
        <taxon>asterids</taxon>
        <taxon>Cornales</taxon>
        <taxon>Nyssaceae</taxon>
        <taxon>Davidia</taxon>
    </lineage>
</organism>
<comment type="function">
    <text evidence="6">As a component of the decapping complex, involved in the degradation of mRNAs. Promotes P-body formation. Translational repressor.</text>
</comment>
<evidence type="ECO:0000256" key="9">
    <source>
        <dbReference type="SAM" id="MobiDB-lite"/>
    </source>
</evidence>
<dbReference type="PROSITE" id="PS52002">
    <property type="entry name" value="SM"/>
    <property type="match status" value="1"/>
</dbReference>
<sequence>MMNESSKRVSSSTPSPSSSSSSSIDSYIGSFISLTSKYEIRYEGVLYYLNPQDSTLGLKNVRSYGTEWRKKDGPQIPPSDKVYEYILFRGSDIKDLQVKSSPTAQKEEPIHNDPAIIQSHCAVGSSSSSKSAAVGVGSLTDFSSYQESPALTNRAYPGTLPSHQSGSQVGSWGPLQTDQNVNVASFSMPMYWLGYNGTSSSIPSAPQHSIPFVPTSAATTSLPPTVQNLLHAPANQAFTTMALTNSPDCVAPVPSLFTSNSVHSNITPTLTPVQHYNSPTEMPSSLSVKESLQSHPTLLTANTLTMSSFPSSSQDMNTIEAPIVGKAGSDPVAVLPVQSLRSSASSIADSTSNLLLKLPPTLLTPDQLAQSRPSLLSPTQKPYPDQKDMVALNSASPNSSSSMTTPAVQAPLLPLPLSAQQSQYSMPQFTEEFDFEAMNEKFKKDEVWGYLGNATQRDKTQVMEDNAAGQHLRNEGVYGSVPKFDSKPAYNKDEFFDTISSNSLSGGARNGQSRFSERMKLDTETFGTFQQRPHLGYGGYGAGRGENYRGSYNRGRGYNYGGRGRGGNWRI</sequence>
<feature type="domain" description="DFDF" evidence="10">
    <location>
        <begin position="421"/>
        <end position="457"/>
    </location>
</feature>
<evidence type="ECO:0000256" key="5">
    <source>
        <dbReference type="ARBA" id="ARBA00022664"/>
    </source>
</evidence>
<evidence type="ECO:0000259" key="12">
    <source>
        <dbReference type="PROSITE" id="PS51536"/>
    </source>
</evidence>
<evidence type="ECO:0000256" key="6">
    <source>
        <dbReference type="ARBA" id="ARBA00059323"/>
    </source>
</evidence>
<feature type="domain" description="TFG box profile" evidence="12">
    <location>
        <begin position="510"/>
        <end position="530"/>
    </location>
</feature>
<dbReference type="InterPro" id="IPR010920">
    <property type="entry name" value="LSM_dom_sf"/>
</dbReference>
<dbReference type="GO" id="GO:0003729">
    <property type="term" value="F:mRNA binding"/>
    <property type="evidence" value="ECO:0007669"/>
    <property type="project" value="TreeGrafter"/>
</dbReference>
<dbReference type="GO" id="GO:0033962">
    <property type="term" value="P:P-body assembly"/>
    <property type="evidence" value="ECO:0007669"/>
    <property type="project" value="TreeGrafter"/>
</dbReference>
<keyword evidence="4" id="KW-0678">Repressor</keyword>
<feature type="compositionally biased region" description="Polar residues" evidence="9">
    <location>
        <begin position="368"/>
        <end position="380"/>
    </location>
</feature>
<evidence type="ECO:0008006" key="15">
    <source>
        <dbReference type="Google" id="ProtNLM"/>
    </source>
</evidence>
<evidence type="ECO:0000256" key="1">
    <source>
        <dbReference type="ARBA" id="ARBA00004201"/>
    </source>
</evidence>
<dbReference type="SUPFAM" id="SSF50182">
    <property type="entry name" value="Sm-like ribonucleoproteins"/>
    <property type="match status" value="1"/>
</dbReference>
<dbReference type="EMBL" id="GHES01047268">
    <property type="protein sequence ID" value="MPA77827.1"/>
    <property type="molecule type" value="Transcribed_RNA"/>
</dbReference>
<reference evidence="14" key="1">
    <citation type="submission" date="2019-08" db="EMBL/GenBank/DDBJ databases">
        <title>Reference gene set and small RNA set construction with multiple tissues from Davidia involucrata Baill.</title>
        <authorList>
            <person name="Yang H."/>
            <person name="Zhou C."/>
            <person name="Li G."/>
            <person name="Wang J."/>
            <person name="Gao P."/>
            <person name="Wang M."/>
            <person name="Wang R."/>
            <person name="Zhao Y."/>
        </authorList>
    </citation>
    <scope>NUCLEOTIDE SEQUENCE</scope>
    <source>
        <tissue evidence="14">Mixed with DoveR01_LX</tissue>
    </source>
</reference>
<evidence type="ECO:0000259" key="11">
    <source>
        <dbReference type="PROSITE" id="PS51513"/>
    </source>
</evidence>
<protein>
    <recommendedName>
        <fullName evidence="15">Decapping 5-like protein</fullName>
    </recommendedName>
</protein>
<proteinExistence type="inferred from homology"/>